<comment type="caution">
    <text evidence="3">The sequence shown here is derived from an EMBL/GenBank/DDBJ whole genome shotgun (WGS) entry which is preliminary data.</text>
</comment>
<organism evidence="3 4">
    <name type="scientific">Podospora aff. communis PSN243</name>
    <dbReference type="NCBI Taxonomy" id="3040156"/>
    <lineage>
        <taxon>Eukaryota</taxon>
        <taxon>Fungi</taxon>
        <taxon>Dikarya</taxon>
        <taxon>Ascomycota</taxon>
        <taxon>Pezizomycotina</taxon>
        <taxon>Sordariomycetes</taxon>
        <taxon>Sordariomycetidae</taxon>
        <taxon>Sordariales</taxon>
        <taxon>Podosporaceae</taxon>
        <taxon>Podospora</taxon>
    </lineage>
</organism>
<keyword evidence="2" id="KW-0472">Membrane</keyword>
<reference evidence="3" key="1">
    <citation type="journal article" date="2023" name="Mol. Phylogenet. Evol.">
        <title>Genome-scale phylogeny and comparative genomics of the fungal order Sordariales.</title>
        <authorList>
            <person name="Hensen N."/>
            <person name="Bonometti L."/>
            <person name="Westerberg I."/>
            <person name="Brannstrom I.O."/>
            <person name="Guillou S."/>
            <person name="Cros-Aarteil S."/>
            <person name="Calhoun S."/>
            <person name="Haridas S."/>
            <person name="Kuo A."/>
            <person name="Mondo S."/>
            <person name="Pangilinan J."/>
            <person name="Riley R."/>
            <person name="LaButti K."/>
            <person name="Andreopoulos B."/>
            <person name="Lipzen A."/>
            <person name="Chen C."/>
            <person name="Yan M."/>
            <person name="Daum C."/>
            <person name="Ng V."/>
            <person name="Clum A."/>
            <person name="Steindorff A."/>
            <person name="Ohm R.A."/>
            <person name="Martin F."/>
            <person name="Silar P."/>
            <person name="Natvig D.O."/>
            <person name="Lalanne C."/>
            <person name="Gautier V."/>
            <person name="Ament-Velasquez S.L."/>
            <person name="Kruys A."/>
            <person name="Hutchinson M.I."/>
            <person name="Powell A.J."/>
            <person name="Barry K."/>
            <person name="Miller A.N."/>
            <person name="Grigoriev I.V."/>
            <person name="Debuchy R."/>
            <person name="Gladieux P."/>
            <person name="Hiltunen Thoren M."/>
            <person name="Johannesson H."/>
        </authorList>
    </citation>
    <scope>NUCLEOTIDE SEQUENCE</scope>
    <source>
        <strain evidence="3">PSN243</strain>
    </source>
</reference>
<gene>
    <name evidence="3" type="ORF">QBC34DRAFT_437509</name>
</gene>
<feature type="transmembrane region" description="Helical" evidence="2">
    <location>
        <begin position="1046"/>
        <end position="1068"/>
    </location>
</feature>
<evidence type="ECO:0000256" key="1">
    <source>
        <dbReference type="SAM" id="MobiDB-lite"/>
    </source>
</evidence>
<dbReference type="InterPro" id="IPR009003">
    <property type="entry name" value="Peptidase_S1_PA"/>
</dbReference>
<evidence type="ECO:0000313" key="4">
    <source>
        <dbReference type="Proteomes" id="UP001321760"/>
    </source>
</evidence>
<name>A0AAV9GSB9_9PEZI</name>
<protein>
    <submittedName>
        <fullName evidence="3">Uncharacterized protein</fullName>
    </submittedName>
</protein>
<keyword evidence="2" id="KW-0812">Transmembrane</keyword>
<dbReference type="EMBL" id="MU865933">
    <property type="protein sequence ID" value="KAK4450253.1"/>
    <property type="molecule type" value="Genomic_DNA"/>
</dbReference>
<evidence type="ECO:0000313" key="3">
    <source>
        <dbReference type="EMBL" id="KAK4450253.1"/>
    </source>
</evidence>
<dbReference type="AlphaFoldDB" id="A0AAV9GSB9"/>
<keyword evidence="2" id="KW-1133">Transmembrane helix</keyword>
<evidence type="ECO:0000256" key="2">
    <source>
        <dbReference type="SAM" id="Phobius"/>
    </source>
</evidence>
<feature type="region of interest" description="Disordered" evidence="1">
    <location>
        <begin position="528"/>
        <end position="553"/>
    </location>
</feature>
<sequence>MGEHDIETLRNIWIRLDNVLENTLAPKGKDEAAFSYEFMMAGPSKNRFKPSVLIVCSNHRQRKALKAILGKQSWLRDYPYFWQVIVDPIDKLCKDCASQGTWDTTSTKVFVPEGTVALLGSPARSGEAKFTIGGVIFIDGKPYGLTAGHPFHVPSDVLSEDTAKSAVEWLEDSDEDAEDDPIFNFADDDSAQAVDPKKITLIRPRFPPLTHPKSVVWNPTSPIGVVRRPADNHSHLDWAVIELCARTRWPVNQLSIPGQDSSTLIDSVLESSKLLSGQVWVKSGYGGLVRGTVHAWPAFLHLNGTKFETWQIWLDEPFGKGDSGSWVIQDSKLCGHIIAGRRAVSSVYMLRICDIIGDIKCWAKAQSVDLQSPVDHETPVASFAPPPPPTTMTETANIALCEPDASATQLLAEDVECIAEPERPNTSSGLGPSSKAIFDAKWKNQDFQQRLNSAQDSPDSDTETLLSTVSTLWGSTARNTFSTDTTTTGVNEPYESMARSRRHYQKQRRFLRQSMANLAEQQKHLREPAPLVPPKTPFQFDPKPPKPSFDPVSSLKTYLSAASAQGSSLRNTDGDKAEIRHDSGLEDHIQLVHTEGTRIRGYLVPYAYTDEDLVKHIQMLDVDPNDPAAVILRGILQRKDEVSPDNVMTYRWDAGYRICDRLHPTFEVYDVNKDSTAIPITREHVGPGIFDSTGAAEDLDAWDAFRRLDRTSKGPVGRIIVLDDPSVSILAAIHFTMRSHFDMNELFGQLPPAAKDQGRSKALVNRFFEREPLCKRSFLIALRYYAILDDGKSSATWHENELWKQDDVAQVSLAQCTSILALALEDTESKSPRAKQGSGSKTCKMQDVNVPWHLLGIHYYPDRKSSPRNIESKQFFNGPHALMWAMAKEYRDAVARYKDIYNTIETMVRMDRTSFIFDAKSLDRRNHESRHLLLTRRYNWVHATLGELTASIRELIAAYAETFAFDPWCGQHQALWPEWDLKSVQSETYLRTMWEVKVDIDISTTDLREIMKRNEILTSKTTELLEQLHQDSAIRKSVDRGEQLDLVRLLAFGSVVFLPLTFAAVVAVRNHNV</sequence>
<reference evidence="3" key="2">
    <citation type="submission" date="2023-05" db="EMBL/GenBank/DDBJ databases">
        <authorList>
            <consortium name="Lawrence Berkeley National Laboratory"/>
            <person name="Steindorff A."/>
            <person name="Hensen N."/>
            <person name="Bonometti L."/>
            <person name="Westerberg I."/>
            <person name="Brannstrom I.O."/>
            <person name="Guillou S."/>
            <person name="Cros-Aarteil S."/>
            <person name="Calhoun S."/>
            <person name="Haridas S."/>
            <person name="Kuo A."/>
            <person name="Mondo S."/>
            <person name="Pangilinan J."/>
            <person name="Riley R."/>
            <person name="Labutti K."/>
            <person name="Andreopoulos B."/>
            <person name="Lipzen A."/>
            <person name="Chen C."/>
            <person name="Yanf M."/>
            <person name="Daum C."/>
            <person name="Ng V."/>
            <person name="Clum A."/>
            <person name="Ohm R."/>
            <person name="Martin F."/>
            <person name="Silar P."/>
            <person name="Natvig D."/>
            <person name="Lalanne C."/>
            <person name="Gautier V."/>
            <person name="Ament-Velasquez S.L."/>
            <person name="Kruys A."/>
            <person name="Hutchinson M.I."/>
            <person name="Powell A.J."/>
            <person name="Barry K."/>
            <person name="Miller A.N."/>
            <person name="Grigoriev I.V."/>
            <person name="Debuchy R."/>
            <person name="Gladieux P."/>
            <person name="Thoren M.H."/>
            <person name="Johannesson H."/>
        </authorList>
    </citation>
    <scope>NUCLEOTIDE SEQUENCE</scope>
    <source>
        <strain evidence="3">PSN243</strain>
    </source>
</reference>
<dbReference type="SUPFAM" id="SSF50494">
    <property type="entry name" value="Trypsin-like serine proteases"/>
    <property type="match status" value="1"/>
</dbReference>
<proteinExistence type="predicted"/>
<accession>A0AAV9GSB9</accession>
<keyword evidence="4" id="KW-1185">Reference proteome</keyword>
<dbReference type="Proteomes" id="UP001321760">
    <property type="component" value="Unassembled WGS sequence"/>
</dbReference>